<evidence type="ECO:0000256" key="6">
    <source>
        <dbReference type="RuleBase" id="RU003707"/>
    </source>
</evidence>
<dbReference type="PANTHER" id="PTHR43802">
    <property type="entry name" value="ENOYL-COA HYDRATASE"/>
    <property type="match status" value="1"/>
</dbReference>
<accession>A0A076EIU3</accession>
<evidence type="ECO:0000313" key="7">
    <source>
        <dbReference type="EMBL" id="AII05626.1"/>
    </source>
</evidence>
<evidence type="ECO:0000256" key="3">
    <source>
        <dbReference type="ARBA" id="ARBA00022832"/>
    </source>
</evidence>
<dbReference type="PANTHER" id="PTHR43802:SF1">
    <property type="entry name" value="IP11341P-RELATED"/>
    <property type="match status" value="1"/>
</dbReference>
<dbReference type="GO" id="GO:0004300">
    <property type="term" value="F:enoyl-CoA hydratase activity"/>
    <property type="evidence" value="ECO:0007669"/>
    <property type="project" value="UniProtKB-EC"/>
</dbReference>
<name>A0A076EIU3_RHOOP</name>
<dbReference type="AlphaFoldDB" id="A0A076EIU3"/>
<gene>
    <name evidence="7" type="ORF">EP51_13730</name>
</gene>
<evidence type="ECO:0000256" key="5">
    <source>
        <dbReference type="ARBA" id="ARBA00023717"/>
    </source>
</evidence>
<keyword evidence="3" id="KW-0276">Fatty acid metabolism</keyword>
<sequence>MTAIADTPAETRYENLRIEHRGPISWIVLNRPDKANSLSNEMLDEFSAALAALATDGGPIIGIRGAGKGFSAGYDIGQVGKVVAEPDPVADRERLARNVNRFLAIWDHPKPVIAAVHGYCIAGATQMCVFTDVTLVARNAKIGEPAIPLGGGYIAPLWAPLVGPKRAKELAFVPGNSIDGATAVEWGWANHAVAEEDLIAETEALAARMARMPSDILRIKKLSINKTMEAMGVRTAAQGGAEMDALLHLSPSVAEVRKFVAEVGLKAAMGAYREPVALSDHAVAEQL</sequence>
<dbReference type="GO" id="GO:0006631">
    <property type="term" value="P:fatty acid metabolic process"/>
    <property type="evidence" value="ECO:0007669"/>
    <property type="project" value="UniProtKB-KW"/>
</dbReference>
<dbReference type="SUPFAM" id="SSF52096">
    <property type="entry name" value="ClpP/crotonase"/>
    <property type="match status" value="1"/>
</dbReference>
<comment type="catalytic activity">
    <reaction evidence="4">
        <text>a (3S)-3-hydroxyacyl-CoA = a (2E)-enoyl-CoA + H2O</text>
        <dbReference type="Rhea" id="RHEA:16105"/>
        <dbReference type="ChEBI" id="CHEBI:15377"/>
        <dbReference type="ChEBI" id="CHEBI:57318"/>
        <dbReference type="ChEBI" id="CHEBI:58856"/>
        <dbReference type="EC" id="4.2.1.17"/>
    </reaction>
</comment>
<evidence type="ECO:0000256" key="1">
    <source>
        <dbReference type="ARBA" id="ARBA00002994"/>
    </source>
</evidence>
<dbReference type="RefSeq" id="WP_128639571.1">
    <property type="nucleotide sequence ID" value="NZ_CP008947.1"/>
</dbReference>
<reference evidence="7 8" key="1">
    <citation type="submission" date="2014-07" db="EMBL/GenBank/DDBJ databases">
        <title>Genome Sequence of Rhodococcus opacus Strain R7, a Biodegrader of Mono- and Polycyclic Aromatic Hydrocarbons.</title>
        <authorList>
            <person name="Di Gennaro P."/>
            <person name="Zampolli J."/>
            <person name="Presti I."/>
            <person name="Cappelletti M."/>
            <person name="D'Ursi P."/>
            <person name="Orro A."/>
            <person name="Mezzelani A."/>
            <person name="Milanesi L."/>
        </authorList>
    </citation>
    <scope>NUCLEOTIDE SEQUENCE [LARGE SCALE GENOMIC DNA]</scope>
    <source>
        <strain evidence="7 8">R7</strain>
    </source>
</reference>
<keyword evidence="3" id="KW-0443">Lipid metabolism</keyword>
<dbReference type="Pfam" id="PF00378">
    <property type="entry name" value="ECH_1"/>
    <property type="match status" value="1"/>
</dbReference>
<dbReference type="eggNOG" id="COG1024">
    <property type="taxonomic scope" value="Bacteria"/>
</dbReference>
<comment type="function">
    <text evidence="1">Could possibly oxidize fatty acids using specific components.</text>
</comment>
<dbReference type="PROSITE" id="PS00166">
    <property type="entry name" value="ENOYL_COA_HYDRATASE"/>
    <property type="match status" value="1"/>
</dbReference>
<evidence type="ECO:0000256" key="4">
    <source>
        <dbReference type="ARBA" id="ARBA00023709"/>
    </source>
</evidence>
<evidence type="ECO:0000256" key="2">
    <source>
        <dbReference type="ARBA" id="ARBA00005254"/>
    </source>
</evidence>
<dbReference type="InterPro" id="IPR001753">
    <property type="entry name" value="Enoyl-CoA_hydra/iso"/>
</dbReference>
<dbReference type="EMBL" id="CP008947">
    <property type="protein sequence ID" value="AII05626.1"/>
    <property type="molecule type" value="Genomic_DNA"/>
</dbReference>
<dbReference type="Gene3D" id="3.90.226.10">
    <property type="entry name" value="2-enoyl-CoA Hydratase, Chain A, domain 1"/>
    <property type="match status" value="1"/>
</dbReference>
<dbReference type="CDD" id="cd06558">
    <property type="entry name" value="crotonase-like"/>
    <property type="match status" value="1"/>
</dbReference>
<protein>
    <submittedName>
        <fullName evidence="7">Crotonase</fullName>
    </submittedName>
</protein>
<comment type="catalytic activity">
    <reaction evidence="5">
        <text>a 4-saturated-(3S)-3-hydroxyacyl-CoA = a (3E)-enoyl-CoA + H2O</text>
        <dbReference type="Rhea" id="RHEA:20724"/>
        <dbReference type="ChEBI" id="CHEBI:15377"/>
        <dbReference type="ChEBI" id="CHEBI:58521"/>
        <dbReference type="ChEBI" id="CHEBI:137480"/>
        <dbReference type="EC" id="4.2.1.17"/>
    </reaction>
</comment>
<dbReference type="InterPro" id="IPR029045">
    <property type="entry name" value="ClpP/crotonase-like_dom_sf"/>
</dbReference>
<organism evidence="7 8">
    <name type="scientific">Rhodococcus opacus</name>
    <name type="common">Nocardia opaca</name>
    <dbReference type="NCBI Taxonomy" id="37919"/>
    <lineage>
        <taxon>Bacteria</taxon>
        <taxon>Bacillati</taxon>
        <taxon>Actinomycetota</taxon>
        <taxon>Actinomycetes</taxon>
        <taxon>Mycobacteriales</taxon>
        <taxon>Nocardiaceae</taxon>
        <taxon>Rhodococcus</taxon>
    </lineage>
</organism>
<proteinExistence type="inferred from homology"/>
<dbReference type="Proteomes" id="UP000028488">
    <property type="component" value="Chromosome"/>
</dbReference>
<comment type="similarity">
    <text evidence="2 6">Belongs to the enoyl-CoA hydratase/isomerase family.</text>
</comment>
<evidence type="ECO:0000313" key="8">
    <source>
        <dbReference type="Proteomes" id="UP000028488"/>
    </source>
</evidence>
<dbReference type="InterPro" id="IPR018376">
    <property type="entry name" value="Enoyl-CoA_hyd/isom_CS"/>
</dbReference>